<dbReference type="EMBL" id="JBHRTR010000034">
    <property type="protein sequence ID" value="MFC3229638.1"/>
    <property type="molecule type" value="Genomic_DNA"/>
</dbReference>
<organism evidence="6 7">
    <name type="scientific">Marinibaculum pumilum</name>
    <dbReference type="NCBI Taxonomy" id="1766165"/>
    <lineage>
        <taxon>Bacteria</taxon>
        <taxon>Pseudomonadati</taxon>
        <taxon>Pseudomonadota</taxon>
        <taxon>Alphaproteobacteria</taxon>
        <taxon>Rhodospirillales</taxon>
        <taxon>Rhodospirillaceae</taxon>
        <taxon>Marinibaculum</taxon>
    </lineage>
</organism>
<comment type="caution">
    <text evidence="6">The sequence shown here is derived from an EMBL/GenBank/DDBJ whole genome shotgun (WGS) entry which is preliminary data.</text>
</comment>
<reference evidence="7" key="1">
    <citation type="journal article" date="2019" name="Int. J. Syst. Evol. Microbiol.">
        <title>The Global Catalogue of Microorganisms (GCM) 10K type strain sequencing project: providing services to taxonomists for standard genome sequencing and annotation.</title>
        <authorList>
            <consortium name="The Broad Institute Genomics Platform"/>
            <consortium name="The Broad Institute Genome Sequencing Center for Infectious Disease"/>
            <person name="Wu L."/>
            <person name="Ma J."/>
        </authorList>
    </citation>
    <scope>NUCLEOTIDE SEQUENCE [LARGE SCALE GENOMIC DNA]</scope>
    <source>
        <strain evidence="7">KCTC 42964</strain>
    </source>
</reference>
<evidence type="ECO:0000256" key="1">
    <source>
        <dbReference type="ARBA" id="ARBA00023015"/>
    </source>
</evidence>
<dbReference type="InterPro" id="IPR000835">
    <property type="entry name" value="HTH_MarR-typ"/>
</dbReference>
<keyword evidence="7" id="KW-1185">Reference proteome</keyword>
<keyword evidence="1" id="KW-0805">Transcription regulation</keyword>
<sequence length="181" mass="19846">MTAQTGPARHGKTASAPETPAFTETQLREVVELMFYAYRDFTGRADAVLADSDMGRAHHRALHFIGRNPGITVAELLAILRITKQSLARVLNDLVARGYVLQERGRSDRRQRHMRLSDSGEALVREVSAAQQALVAEALAAGGPDAPAMLRTVLGRLIAPKDRTAILQAIYGPERDRRDPP</sequence>
<evidence type="ECO:0000256" key="2">
    <source>
        <dbReference type="ARBA" id="ARBA00023125"/>
    </source>
</evidence>
<keyword evidence="3" id="KW-0804">Transcription</keyword>
<name>A0ABV7L4T9_9PROT</name>
<dbReference type="RefSeq" id="WP_379904031.1">
    <property type="nucleotide sequence ID" value="NZ_JBHRTR010000034.1"/>
</dbReference>
<dbReference type="InterPro" id="IPR036388">
    <property type="entry name" value="WH-like_DNA-bd_sf"/>
</dbReference>
<dbReference type="SMART" id="SM00347">
    <property type="entry name" value="HTH_MARR"/>
    <property type="match status" value="1"/>
</dbReference>
<proteinExistence type="predicted"/>
<protein>
    <submittedName>
        <fullName evidence="6">MarR family winged helix-turn-helix transcriptional regulator</fullName>
    </submittedName>
</protein>
<feature type="region of interest" description="Disordered" evidence="4">
    <location>
        <begin position="1"/>
        <end position="21"/>
    </location>
</feature>
<accession>A0ABV7L4T9</accession>
<evidence type="ECO:0000259" key="5">
    <source>
        <dbReference type="PROSITE" id="PS50995"/>
    </source>
</evidence>
<evidence type="ECO:0000313" key="7">
    <source>
        <dbReference type="Proteomes" id="UP001595528"/>
    </source>
</evidence>
<dbReference type="InterPro" id="IPR023187">
    <property type="entry name" value="Tscrpt_reg_MarR-type_CS"/>
</dbReference>
<dbReference type="Pfam" id="PF12802">
    <property type="entry name" value="MarR_2"/>
    <property type="match status" value="1"/>
</dbReference>
<dbReference type="PROSITE" id="PS01117">
    <property type="entry name" value="HTH_MARR_1"/>
    <property type="match status" value="1"/>
</dbReference>
<dbReference type="Proteomes" id="UP001595528">
    <property type="component" value="Unassembled WGS sequence"/>
</dbReference>
<dbReference type="InterPro" id="IPR036390">
    <property type="entry name" value="WH_DNA-bd_sf"/>
</dbReference>
<gene>
    <name evidence="6" type="ORF">ACFOGJ_20485</name>
</gene>
<dbReference type="InterPro" id="IPR039422">
    <property type="entry name" value="MarR/SlyA-like"/>
</dbReference>
<dbReference type="PRINTS" id="PR00598">
    <property type="entry name" value="HTHMARR"/>
</dbReference>
<keyword evidence="2" id="KW-0238">DNA-binding</keyword>
<dbReference type="PANTHER" id="PTHR33164">
    <property type="entry name" value="TRANSCRIPTIONAL REGULATOR, MARR FAMILY"/>
    <property type="match status" value="1"/>
</dbReference>
<dbReference type="PROSITE" id="PS50995">
    <property type="entry name" value="HTH_MARR_2"/>
    <property type="match status" value="1"/>
</dbReference>
<evidence type="ECO:0000313" key="6">
    <source>
        <dbReference type="EMBL" id="MFC3229638.1"/>
    </source>
</evidence>
<dbReference type="Gene3D" id="1.10.10.10">
    <property type="entry name" value="Winged helix-like DNA-binding domain superfamily/Winged helix DNA-binding domain"/>
    <property type="match status" value="1"/>
</dbReference>
<dbReference type="SUPFAM" id="SSF46785">
    <property type="entry name" value="Winged helix' DNA-binding domain"/>
    <property type="match status" value="1"/>
</dbReference>
<feature type="domain" description="HTH marR-type" evidence="5">
    <location>
        <begin position="24"/>
        <end position="159"/>
    </location>
</feature>
<dbReference type="PANTHER" id="PTHR33164:SF44">
    <property type="entry name" value="TRANSCRIPTIONAL REGULATORY PROTEIN"/>
    <property type="match status" value="1"/>
</dbReference>
<evidence type="ECO:0000256" key="4">
    <source>
        <dbReference type="SAM" id="MobiDB-lite"/>
    </source>
</evidence>
<evidence type="ECO:0000256" key="3">
    <source>
        <dbReference type="ARBA" id="ARBA00023163"/>
    </source>
</evidence>